<evidence type="ECO:0000256" key="1">
    <source>
        <dbReference type="SAM" id="Phobius"/>
    </source>
</evidence>
<dbReference type="AlphaFoldDB" id="A0A2T5P8E0"/>
<dbReference type="PANTHER" id="PTHR30093">
    <property type="entry name" value="GENERAL SECRETION PATHWAY PROTEIN G"/>
    <property type="match status" value="1"/>
</dbReference>
<dbReference type="EMBL" id="QASN01000019">
    <property type="protein sequence ID" value="PTU73994.1"/>
    <property type="molecule type" value="Genomic_DNA"/>
</dbReference>
<accession>A0A2T5P8E0</accession>
<dbReference type="GO" id="GO:0043683">
    <property type="term" value="P:type IV pilus assembly"/>
    <property type="evidence" value="ECO:0007669"/>
    <property type="project" value="InterPro"/>
</dbReference>
<keyword evidence="1" id="KW-0812">Transmembrane</keyword>
<dbReference type="OrthoDB" id="5296638at2"/>
<proteinExistence type="predicted"/>
<comment type="caution">
    <text evidence="2">The sequence shown here is derived from an EMBL/GenBank/DDBJ whole genome shotgun (WGS) entry which is preliminary data.</text>
</comment>
<gene>
    <name evidence="2" type="ORF">DBO85_11555</name>
</gene>
<dbReference type="FunFam" id="3.30.700.10:FF:000002">
    <property type="entry name" value="Type 4 fimbrial biogenesis protein PilE"/>
    <property type="match status" value="1"/>
</dbReference>
<organism evidence="2 3">
    <name type="scientific">Pseudomonas mangrovi</name>
    <dbReference type="NCBI Taxonomy" id="2161748"/>
    <lineage>
        <taxon>Bacteria</taxon>
        <taxon>Pseudomonadati</taxon>
        <taxon>Pseudomonadota</taxon>
        <taxon>Gammaproteobacteria</taxon>
        <taxon>Pseudomonadales</taxon>
        <taxon>Pseudomonadaceae</taxon>
        <taxon>Pseudomonas</taxon>
    </lineage>
</organism>
<keyword evidence="1" id="KW-0472">Membrane</keyword>
<dbReference type="NCBIfam" id="TIGR02532">
    <property type="entry name" value="IV_pilin_GFxxxE"/>
    <property type="match status" value="1"/>
</dbReference>
<dbReference type="Gene3D" id="3.30.700.10">
    <property type="entry name" value="Glycoprotein, Type 4 Pilin"/>
    <property type="match status" value="1"/>
</dbReference>
<evidence type="ECO:0000313" key="3">
    <source>
        <dbReference type="Proteomes" id="UP000244064"/>
    </source>
</evidence>
<sequence length="138" mass="15105">MSATKRHSAGFTLIEVMIVVMIIGVLAAIAIPQYQNYVLRSNRTEGQSLLTEAAARQERFFTQNNTYANTVAQLGYASANSQNNLYTLSIPVVTAVTYELRVVPINHQANDVDCGTLELTHTGEKKASGPDGANECWR</sequence>
<dbReference type="Pfam" id="PF16732">
    <property type="entry name" value="ComP_DUS"/>
    <property type="match status" value="1"/>
</dbReference>
<evidence type="ECO:0000313" key="2">
    <source>
        <dbReference type="EMBL" id="PTU73994.1"/>
    </source>
</evidence>
<keyword evidence="3" id="KW-1185">Reference proteome</keyword>
<name>A0A2T5P8E0_9PSED</name>
<protein>
    <submittedName>
        <fullName evidence="2">Pilus assembly protein PilE</fullName>
    </submittedName>
</protein>
<dbReference type="SUPFAM" id="SSF54523">
    <property type="entry name" value="Pili subunits"/>
    <property type="match status" value="1"/>
</dbReference>
<dbReference type="InterPro" id="IPR031982">
    <property type="entry name" value="PilE-like"/>
</dbReference>
<dbReference type="InterPro" id="IPR045584">
    <property type="entry name" value="Pilin-like"/>
</dbReference>
<feature type="transmembrane region" description="Helical" evidence="1">
    <location>
        <begin position="12"/>
        <end position="31"/>
    </location>
</feature>
<dbReference type="PANTHER" id="PTHR30093:SF47">
    <property type="entry name" value="TYPE IV PILUS NON-CORE MINOR PILIN PILE"/>
    <property type="match status" value="1"/>
</dbReference>
<keyword evidence="1" id="KW-1133">Transmembrane helix</keyword>
<reference evidence="2 3" key="1">
    <citation type="submission" date="2018-04" db="EMBL/GenBank/DDBJ databases">
        <title>Pseudomonas sp. nov., isolated from mangrove soil.</title>
        <authorList>
            <person name="Chen C."/>
        </authorList>
    </citation>
    <scope>NUCLEOTIDE SEQUENCE [LARGE SCALE GENOMIC DNA]</scope>
    <source>
        <strain evidence="2 3">TC-11</strain>
    </source>
</reference>
<dbReference type="PROSITE" id="PS00409">
    <property type="entry name" value="PROKAR_NTER_METHYL"/>
    <property type="match status" value="1"/>
</dbReference>
<dbReference type="Pfam" id="PF07963">
    <property type="entry name" value="N_methyl"/>
    <property type="match status" value="1"/>
</dbReference>
<dbReference type="Proteomes" id="UP000244064">
    <property type="component" value="Unassembled WGS sequence"/>
</dbReference>
<dbReference type="RefSeq" id="WP_108107426.1">
    <property type="nucleotide sequence ID" value="NZ_QASN01000019.1"/>
</dbReference>
<dbReference type="InterPro" id="IPR012902">
    <property type="entry name" value="N_methyl_site"/>
</dbReference>